<dbReference type="Pfam" id="PF00043">
    <property type="entry name" value="GST_C"/>
    <property type="match status" value="1"/>
</dbReference>
<dbReference type="EMBL" id="JBBJCI010000084">
    <property type="protein sequence ID" value="KAK7248980.1"/>
    <property type="molecule type" value="Genomic_DNA"/>
</dbReference>
<accession>A0ABR1G728</accession>
<reference evidence="1 2" key="1">
    <citation type="submission" date="2024-03" db="EMBL/GenBank/DDBJ databases">
        <title>Aureococcus anophagefferens CCMP1851 and Kratosvirus quantuckense: Draft genome of a second virus-susceptible host strain in the model system.</title>
        <authorList>
            <person name="Chase E."/>
            <person name="Truchon A.R."/>
            <person name="Schepens W."/>
            <person name="Wilhelm S.W."/>
        </authorList>
    </citation>
    <scope>NUCLEOTIDE SEQUENCE [LARGE SCALE GENOMIC DNA]</scope>
    <source>
        <strain evidence="1 2">CCMP1851</strain>
    </source>
</reference>
<evidence type="ECO:0000313" key="1">
    <source>
        <dbReference type="EMBL" id="KAK7248980.1"/>
    </source>
</evidence>
<dbReference type="Gene3D" id="1.20.1050.10">
    <property type="match status" value="1"/>
</dbReference>
<dbReference type="PANTHER" id="PTHR44051">
    <property type="entry name" value="GLUTATHIONE S-TRANSFERASE-RELATED"/>
    <property type="match status" value="1"/>
</dbReference>
<dbReference type="Pfam" id="PF02798">
    <property type="entry name" value="GST_N"/>
    <property type="match status" value="1"/>
</dbReference>
<evidence type="ECO:0000313" key="2">
    <source>
        <dbReference type="Proteomes" id="UP001363151"/>
    </source>
</evidence>
<gene>
    <name evidence="1" type="ORF">SO694_00043244</name>
</gene>
<dbReference type="InterPro" id="IPR004045">
    <property type="entry name" value="Glutathione_S-Trfase_N"/>
</dbReference>
<dbReference type="InterPro" id="IPR004046">
    <property type="entry name" value="GST_C"/>
</dbReference>
<dbReference type="PROSITE" id="PS50404">
    <property type="entry name" value="GST_NTER"/>
    <property type="match status" value="1"/>
</dbReference>
<dbReference type="InterPro" id="IPR040079">
    <property type="entry name" value="Glutathione_S-Trfase"/>
</dbReference>
<proteinExistence type="predicted"/>
<dbReference type="SFLD" id="SFLDS00019">
    <property type="entry name" value="Glutathione_Transferase_(cytos"/>
    <property type="match status" value="1"/>
</dbReference>
<organism evidence="1 2">
    <name type="scientific">Aureococcus anophagefferens</name>
    <name type="common">Harmful bloom alga</name>
    <dbReference type="NCBI Taxonomy" id="44056"/>
    <lineage>
        <taxon>Eukaryota</taxon>
        <taxon>Sar</taxon>
        <taxon>Stramenopiles</taxon>
        <taxon>Ochrophyta</taxon>
        <taxon>Pelagophyceae</taxon>
        <taxon>Pelagomonadales</taxon>
        <taxon>Pelagomonadaceae</taxon>
        <taxon>Aureococcus</taxon>
    </lineage>
</organism>
<dbReference type="InterPro" id="IPR010987">
    <property type="entry name" value="Glutathione-S-Trfase_C-like"/>
</dbReference>
<protein>
    <submittedName>
        <fullName evidence="1">Glutathione S-transferase</fullName>
    </submittedName>
</protein>
<comment type="caution">
    <text evidence="1">The sequence shown here is derived from an EMBL/GenBank/DDBJ whole genome shotgun (WGS) entry which is preliminary data.</text>
</comment>
<name>A0ABR1G728_AURAN</name>
<sequence length="218" mass="23729">MSVAVKLIGSGKFRPFRNLWMLEELGIAYEHVPAKPHSAESRANPGFPNKVPSLVVADEVTLFESAAINTYLGDRFRSAGVADLVPAAGTPARGVYEQWVHCGMAELDAQALWIHRKHDALADVLAPRDPVATETARKHAAKVFRVFAEALAGRDYLVGDHGFSAADILFVHCCNWADSIGWAATWPDDLGPDLHAALAAYLDRCRARDAYARAKALP</sequence>
<dbReference type="KEGG" id="aaf:AURANDRAFT_69913"/>
<dbReference type="PROSITE" id="PS50405">
    <property type="entry name" value="GST_CTER"/>
    <property type="match status" value="1"/>
</dbReference>
<dbReference type="InterPro" id="IPR036249">
    <property type="entry name" value="Thioredoxin-like_sf"/>
</dbReference>
<keyword evidence="2" id="KW-1185">Reference proteome</keyword>
<dbReference type="PANTHER" id="PTHR44051:SF8">
    <property type="entry name" value="GLUTATHIONE S-TRANSFERASE GSTA"/>
    <property type="match status" value="1"/>
</dbReference>
<dbReference type="InterPro" id="IPR036282">
    <property type="entry name" value="Glutathione-S-Trfase_C_sf"/>
</dbReference>
<dbReference type="SUPFAM" id="SSF47616">
    <property type="entry name" value="GST C-terminal domain-like"/>
    <property type="match status" value="1"/>
</dbReference>
<dbReference type="SUPFAM" id="SSF52833">
    <property type="entry name" value="Thioredoxin-like"/>
    <property type="match status" value="1"/>
</dbReference>
<dbReference type="Gene3D" id="3.40.30.10">
    <property type="entry name" value="Glutaredoxin"/>
    <property type="match status" value="1"/>
</dbReference>
<dbReference type="Proteomes" id="UP001363151">
    <property type="component" value="Unassembled WGS sequence"/>
</dbReference>